<dbReference type="InterPro" id="IPR000923">
    <property type="entry name" value="BlueCu_1"/>
</dbReference>
<dbReference type="Gene3D" id="2.60.40.420">
    <property type="entry name" value="Cupredoxins - blue copper proteins"/>
    <property type="match status" value="1"/>
</dbReference>
<dbReference type="SUPFAM" id="SSF49503">
    <property type="entry name" value="Cupredoxins"/>
    <property type="match status" value="1"/>
</dbReference>
<dbReference type="RefSeq" id="WP_343786563.1">
    <property type="nucleotide sequence ID" value="NZ_BAAAEU010000001.1"/>
</dbReference>
<organism evidence="4 5">
    <name type="scientific">Dokdonella soli</name>
    <dbReference type="NCBI Taxonomy" id="529810"/>
    <lineage>
        <taxon>Bacteria</taxon>
        <taxon>Pseudomonadati</taxon>
        <taxon>Pseudomonadota</taxon>
        <taxon>Gammaproteobacteria</taxon>
        <taxon>Lysobacterales</taxon>
        <taxon>Rhodanobacteraceae</taxon>
        <taxon>Dokdonella</taxon>
    </lineage>
</organism>
<feature type="domain" description="Blue (type 1) copper" evidence="3">
    <location>
        <begin position="4"/>
        <end position="89"/>
    </location>
</feature>
<keyword evidence="5" id="KW-1185">Reference proteome</keyword>
<evidence type="ECO:0000256" key="1">
    <source>
        <dbReference type="ARBA" id="ARBA00022723"/>
    </source>
</evidence>
<reference evidence="4 5" key="1">
    <citation type="journal article" date="2019" name="Int. J. Syst. Evol. Microbiol.">
        <title>The Global Catalogue of Microorganisms (GCM) 10K type strain sequencing project: providing services to taxonomists for standard genome sequencing and annotation.</title>
        <authorList>
            <consortium name="The Broad Institute Genomics Platform"/>
            <consortium name="The Broad Institute Genome Sequencing Center for Infectious Disease"/>
            <person name="Wu L."/>
            <person name="Ma J."/>
        </authorList>
    </citation>
    <scope>NUCLEOTIDE SEQUENCE [LARGE SCALE GENOMIC DNA]</scope>
    <source>
        <strain evidence="4 5">JCM 15421</strain>
    </source>
</reference>
<keyword evidence="2" id="KW-0186">Copper</keyword>
<keyword evidence="1" id="KW-0479">Metal-binding</keyword>
<dbReference type="InterPro" id="IPR008972">
    <property type="entry name" value="Cupredoxin"/>
</dbReference>
<evidence type="ECO:0000313" key="5">
    <source>
        <dbReference type="Proteomes" id="UP001501523"/>
    </source>
</evidence>
<evidence type="ECO:0000256" key="2">
    <source>
        <dbReference type="ARBA" id="ARBA00023008"/>
    </source>
</evidence>
<dbReference type="EMBL" id="BAAAEU010000001">
    <property type="protein sequence ID" value="GAA0705917.1"/>
    <property type="molecule type" value="Genomic_DNA"/>
</dbReference>
<evidence type="ECO:0000259" key="3">
    <source>
        <dbReference type="Pfam" id="PF00127"/>
    </source>
</evidence>
<protein>
    <recommendedName>
        <fullName evidence="3">Blue (type 1) copper domain-containing protein</fullName>
    </recommendedName>
</protein>
<name>A0ABN1IC57_9GAMM</name>
<evidence type="ECO:0000313" key="4">
    <source>
        <dbReference type="EMBL" id="GAA0705917.1"/>
    </source>
</evidence>
<proteinExistence type="predicted"/>
<comment type="caution">
    <text evidence="4">The sequence shown here is derived from an EMBL/GenBank/DDBJ whole genome shotgun (WGS) entry which is preliminary data.</text>
</comment>
<accession>A0ABN1IC57</accession>
<dbReference type="Pfam" id="PF00127">
    <property type="entry name" value="Copper-bind"/>
    <property type="match status" value="1"/>
</dbReference>
<sequence length="102" mass="10442">MTGTFTPATLTIAAGDTVTFVNKGGSHNAVASDGSFRCARGCDGKGGSGAPSNMNWVAKVTFPKPGSVGYFCEVHGTPTSGMRGTIIVQPTTPVELQSFEVD</sequence>
<dbReference type="Proteomes" id="UP001501523">
    <property type="component" value="Unassembled WGS sequence"/>
</dbReference>
<gene>
    <name evidence="4" type="ORF">GCM10009105_03780</name>
</gene>